<organism evidence="1 2">
    <name type="scientific">Pistacia integerrima</name>
    <dbReference type="NCBI Taxonomy" id="434235"/>
    <lineage>
        <taxon>Eukaryota</taxon>
        <taxon>Viridiplantae</taxon>
        <taxon>Streptophyta</taxon>
        <taxon>Embryophyta</taxon>
        <taxon>Tracheophyta</taxon>
        <taxon>Spermatophyta</taxon>
        <taxon>Magnoliopsida</taxon>
        <taxon>eudicotyledons</taxon>
        <taxon>Gunneridae</taxon>
        <taxon>Pentapetalae</taxon>
        <taxon>rosids</taxon>
        <taxon>malvids</taxon>
        <taxon>Sapindales</taxon>
        <taxon>Anacardiaceae</taxon>
        <taxon>Pistacia</taxon>
    </lineage>
</organism>
<dbReference type="EMBL" id="CM047750">
    <property type="protein sequence ID" value="KAJ0007096.1"/>
    <property type="molecule type" value="Genomic_DNA"/>
</dbReference>
<reference evidence="2" key="1">
    <citation type="journal article" date="2023" name="G3 (Bethesda)">
        <title>Genome assembly and association tests identify interacting loci associated with vigor, precocity, and sex in interspecific pistachio rootstocks.</title>
        <authorList>
            <person name="Palmer W."/>
            <person name="Jacygrad E."/>
            <person name="Sagayaradj S."/>
            <person name="Cavanaugh K."/>
            <person name="Han R."/>
            <person name="Bertier L."/>
            <person name="Beede B."/>
            <person name="Kafkas S."/>
            <person name="Golino D."/>
            <person name="Preece J."/>
            <person name="Michelmore R."/>
        </authorList>
    </citation>
    <scope>NUCLEOTIDE SEQUENCE [LARGE SCALE GENOMIC DNA]</scope>
</reference>
<gene>
    <name evidence="1" type="ORF">Pint_29367</name>
</gene>
<comment type="caution">
    <text evidence="1">The sequence shown here is derived from an EMBL/GenBank/DDBJ whole genome shotgun (WGS) entry which is preliminary data.</text>
</comment>
<proteinExistence type="predicted"/>
<keyword evidence="2" id="KW-1185">Reference proteome</keyword>
<sequence length="52" mass="6365">MELILQVLELVFVMKVVQIRYVQHFIQMNYYYCGKIYLDNAFNFYSFTAKNN</sequence>
<accession>A0ACC0WXW1</accession>
<evidence type="ECO:0000313" key="2">
    <source>
        <dbReference type="Proteomes" id="UP001163603"/>
    </source>
</evidence>
<name>A0ACC0WXW1_9ROSI</name>
<dbReference type="Proteomes" id="UP001163603">
    <property type="component" value="Chromosome 15"/>
</dbReference>
<protein>
    <submittedName>
        <fullName evidence="1">Uncharacterized protein</fullName>
    </submittedName>
</protein>
<evidence type="ECO:0000313" key="1">
    <source>
        <dbReference type="EMBL" id="KAJ0007096.1"/>
    </source>
</evidence>